<dbReference type="InterPro" id="IPR050374">
    <property type="entry name" value="RRT5_SRSF_SR"/>
</dbReference>
<proteinExistence type="predicted"/>
<dbReference type="GO" id="GO:0005737">
    <property type="term" value="C:cytoplasm"/>
    <property type="evidence" value="ECO:0007669"/>
    <property type="project" value="TreeGrafter"/>
</dbReference>
<dbReference type="InterPro" id="IPR012677">
    <property type="entry name" value="Nucleotide-bd_a/b_plait_sf"/>
</dbReference>
<dbReference type="GO" id="GO:0005634">
    <property type="term" value="C:nucleus"/>
    <property type="evidence" value="ECO:0007669"/>
    <property type="project" value="TreeGrafter"/>
</dbReference>
<accession>A0A9D4Z0Q6</accession>
<feature type="region of interest" description="Disordered" evidence="3">
    <location>
        <begin position="1"/>
        <end position="20"/>
    </location>
</feature>
<evidence type="ECO:0000259" key="4">
    <source>
        <dbReference type="PROSITE" id="PS50102"/>
    </source>
</evidence>
<dbReference type="PANTHER" id="PTHR23003">
    <property type="entry name" value="RNA RECOGNITION MOTIF RRM DOMAIN CONTAINING PROTEIN"/>
    <property type="match status" value="1"/>
</dbReference>
<feature type="domain" description="RRM" evidence="4">
    <location>
        <begin position="28"/>
        <end position="107"/>
    </location>
</feature>
<dbReference type="AlphaFoldDB" id="A0A9D4Z0Q6"/>
<dbReference type="Proteomes" id="UP001055712">
    <property type="component" value="Unassembled WGS sequence"/>
</dbReference>
<feature type="compositionally biased region" description="Gly residues" evidence="3">
    <location>
        <begin position="148"/>
        <end position="162"/>
    </location>
</feature>
<feature type="compositionally biased region" description="Basic and acidic residues" evidence="3">
    <location>
        <begin position="111"/>
        <end position="147"/>
    </location>
</feature>
<feature type="region of interest" description="Disordered" evidence="3">
    <location>
        <begin position="235"/>
        <end position="279"/>
    </location>
</feature>
<dbReference type="SMART" id="SM00360">
    <property type="entry name" value="RRM"/>
    <property type="match status" value="3"/>
</dbReference>
<feature type="region of interest" description="Disordered" evidence="3">
    <location>
        <begin position="111"/>
        <end position="162"/>
    </location>
</feature>
<comment type="caution">
    <text evidence="5">The sequence shown here is derived from an EMBL/GenBank/DDBJ whole genome shotgun (WGS) entry which is preliminary data.</text>
</comment>
<dbReference type="Gene3D" id="3.30.70.330">
    <property type="match status" value="3"/>
</dbReference>
<dbReference type="CDD" id="cd00590">
    <property type="entry name" value="RRM_SF"/>
    <property type="match status" value="1"/>
</dbReference>
<feature type="compositionally biased region" description="Gly residues" evidence="3">
    <location>
        <begin position="263"/>
        <end position="272"/>
    </location>
</feature>
<gene>
    <name evidence="5" type="ORF">D9Q98_002238</name>
</gene>
<dbReference type="SUPFAM" id="SSF54928">
    <property type="entry name" value="RNA-binding domain, RBD"/>
    <property type="match status" value="2"/>
</dbReference>
<reference evidence="5" key="2">
    <citation type="submission" date="2020-11" db="EMBL/GenBank/DDBJ databases">
        <authorList>
            <person name="Cecchin M."/>
            <person name="Marcolungo L."/>
            <person name="Rossato M."/>
            <person name="Girolomoni L."/>
            <person name="Cosentino E."/>
            <person name="Cuine S."/>
            <person name="Li-Beisson Y."/>
            <person name="Delledonne M."/>
            <person name="Ballottari M."/>
        </authorList>
    </citation>
    <scope>NUCLEOTIDE SEQUENCE</scope>
    <source>
        <strain evidence="5">211/11P</strain>
        <tissue evidence="5">Whole cell</tissue>
    </source>
</reference>
<dbReference type="EMBL" id="SIDB01000002">
    <property type="protein sequence ID" value="KAI3436183.1"/>
    <property type="molecule type" value="Genomic_DNA"/>
</dbReference>
<evidence type="ECO:0000256" key="1">
    <source>
        <dbReference type="ARBA" id="ARBA00022884"/>
    </source>
</evidence>
<keyword evidence="6" id="KW-1185">Reference proteome</keyword>
<organism evidence="5 6">
    <name type="scientific">Chlorella vulgaris</name>
    <name type="common">Green alga</name>
    <dbReference type="NCBI Taxonomy" id="3077"/>
    <lineage>
        <taxon>Eukaryota</taxon>
        <taxon>Viridiplantae</taxon>
        <taxon>Chlorophyta</taxon>
        <taxon>core chlorophytes</taxon>
        <taxon>Trebouxiophyceae</taxon>
        <taxon>Chlorellales</taxon>
        <taxon>Chlorellaceae</taxon>
        <taxon>Chlorella clade</taxon>
        <taxon>Chlorella</taxon>
    </lineage>
</organism>
<dbReference type="InterPro" id="IPR035979">
    <property type="entry name" value="RBD_domain_sf"/>
</dbReference>
<evidence type="ECO:0000256" key="3">
    <source>
        <dbReference type="SAM" id="MobiDB-lite"/>
    </source>
</evidence>
<evidence type="ECO:0000313" key="6">
    <source>
        <dbReference type="Proteomes" id="UP001055712"/>
    </source>
</evidence>
<feature type="domain" description="RRM" evidence="4">
    <location>
        <begin position="280"/>
        <end position="357"/>
    </location>
</feature>
<feature type="compositionally biased region" description="Basic and acidic residues" evidence="3">
    <location>
        <begin position="235"/>
        <end position="245"/>
    </location>
</feature>
<dbReference type="PROSITE" id="PS50102">
    <property type="entry name" value="RRM"/>
    <property type="match status" value="3"/>
</dbReference>
<dbReference type="PANTHER" id="PTHR23003:SF3">
    <property type="entry name" value="FI21236P1-RELATED"/>
    <property type="match status" value="1"/>
</dbReference>
<evidence type="ECO:0000256" key="2">
    <source>
        <dbReference type="PROSITE-ProRule" id="PRU00176"/>
    </source>
</evidence>
<evidence type="ECO:0000313" key="5">
    <source>
        <dbReference type="EMBL" id="KAI3436183.1"/>
    </source>
</evidence>
<dbReference type="OrthoDB" id="439808at2759"/>
<protein>
    <recommendedName>
        <fullName evidence="4">RRM domain-containing protein</fullName>
    </recommendedName>
</protein>
<reference evidence="5" key="1">
    <citation type="journal article" date="2019" name="Plant J.">
        <title>Chlorella vulgaris genome assembly and annotation reveals the molecular basis for metabolic acclimation to high light conditions.</title>
        <authorList>
            <person name="Cecchin M."/>
            <person name="Marcolungo L."/>
            <person name="Rossato M."/>
            <person name="Girolomoni L."/>
            <person name="Cosentino E."/>
            <person name="Cuine S."/>
            <person name="Li-Beisson Y."/>
            <person name="Delledonne M."/>
            <person name="Ballottari M."/>
        </authorList>
    </citation>
    <scope>NUCLEOTIDE SEQUENCE</scope>
    <source>
        <strain evidence="5">211/11P</strain>
    </source>
</reference>
<keyword evidence="1 2" id="KW-0694">RNA-binding</keyword>
<dbReference type="InterPro" id="IPR000504">
    <property type="entry name" value="RRM_dom"/>
</dbReference>
<feature type="domain" description="RRM" evidence="4">
    <location>
        <begin position="166"/>
        <end position="243"/>
    </location>
</feature>
<dbReference type="GO" id="GO:1990904">
    <property type="term" value="C:ribonucleoprotein complex"/>
    <property type="evidence" value="ECO:0007669"/>
    <property type="project" value="TreeGrafter"/>
</dbReference>
<dbReference type="Pfam" id="PF00076">
    <property type="entry name" value="RRM_1"/>
    <property type="match status" value="3"/>
</dbReference>
<dbReference type="GO" id="GO:0003729">
    <property type="term" value="F:mRNA binding"/>
    <property type="evidence" value="ECO:0007669"/>
    <property type="project" value="TreeGrafter"/>
</dbReference>
<sequence>MDRGGRRDRSRSHERQRGEQQVEITVARRVYVGNLSYRTSWQDLKDHFGQVGTVRYADVLREGGPSGRSKGCGIVEFDTPEEAAEAILQLNETDLGGRAIFIREDREDFELKGEAGHGSRDRYDRGPPRRPFRDDRGGDRGGGEGRVVRGGGGGGGGGGGSISIGPRVYVSNLAFSTSWQDVKDHFKQAGHVLHADILQDAEGNSRGAAIVEFERPQDALHAISVLSNSTLDGRQIHVREDREDPGTSLAGGRPRHREVSAPAGGGGGGSRGGPSAAPGTQIVVHGLPYRTSWQDLKDMCKPAGAVVRADIVTNPDGSSKGWGTVSFATPSDAAAAIQLLDGTTLEGRVVSAKLDKFV</sequence>
<name>A0A9D4Z0Q6_CHLVU</name>